<dbReference type="Gene3D" id="3.60.40.10">
    <property type="entry name" value="PPM-type phosphatase domain"/>
    <property type="match status" value="1"/>
</dbReference>
<dbReference type="SUPFAM" id="SSF81606">
    <property type="entry name" value="PP2C-like"/>
    <property type="match status" value="1"/>
</dbReference>
<name>A0A497XPX0_9AQUI</name>
<dbReference type="EMBL" id="RCCJ01000001">
    <property type="protein sequence ID" value="RLJ70948.1"/>
    <property type="molecule type" value="Genomic_DNA"/>
</dbReference>
<evidence type="ECO:0000313" key="3">
    <source>
        <dbReference type="Proteomes" id="UP000267841"/>
    </source>
</evidence>
<sequence length="250" mass="28087">MRLEVSYLTNRGRVRSKNEDALLIDQEVICGLSLDKPVLKTFHVERQVSLAVADGMGGLPCGEEASRLTLEYLRGFHVSDREELLILLKKAKRHLDSYVEVHGRCRGMGTAVAGIFIESSKAVVFNVGDCRVYRKREQLQRLTRDHTEAYELYEGGIIGEEEIRNHPYRNILTSAITGGYFEEFEVFVHEVDVNPGDLFLICSDGLWGELHEGDMSLCTGMSTFEGSVCLFEKAYRGGSDNISFILAKVL</sequence>
<dbReference type="InterPro" id="IPR036457">
    <property type="entry name" value="PPM-type-like_dom_sf"/>
</dbReference>
<dbReference type="SMART" id="SM00332">
    <property type="entry name" value="PP2Cc"/>
    <property type="match status" value="1"/>
</dbReference>
<dbReference type="SMART" id="SM00331">
    <property type="entry name" value="PP2C_SIG"/>
    <property type="match status" value="1"/>
</dbReference>
<proteinExistence type="predicted"/>
<comment type="caution">
    <text evidence="2">The sequence shown here is derived from an EMBL/GenBank/DDBJ whole genome shotgun (WGS) entry which is preliminary data.</text>
</comment>
<feature type="domain" description="PPM-type phosphatase" evidence="1">
    <location>
        <begin position="4"/>
        <end position="249"/>
    </location>
</feature>
<reference evidence="2 3" key="1">
    <citation type="submission" date="2018-10" db="EMBL/GenBank/DDBJ databases">
        <title>Genomic Encyclopedia of Archaeal and Bacterial Type Strains, Phase II (KMG-II): from individual species to whole genera.</title>
        <authorList>
            <person name="Goeker M."/>
        </authorList>
    </citation>
    <scope>NUCLEOTIDE SEQUENCE [LARGE SCALE GENOMIC DNA]</scope>
    <source>
        <strain evidence="2 3">DSM 16510</strain>
    </source>
</reference>
<evidence type="ECO:0000313" key="2">
    <source>
        <dbReference type="EMBL" id="RLJ70948.1"/>
    </source>
</evidence>
<organism evidence="2 3">
    <name type="scientific">Hydrogenivirga caldilitoris</name>
    <dbReference type="NCBI Taxonomy" id="246264"/>
    <lineage>
        <taxon>Bacteria</taxon>
        <taxon>Pseudomonadati</taxon>
        <taxon>Aquificota</taxon>
        <taxon>Aquificia</taxon>
        <taxon>Aquificales</taxon>
        <taxon>Aquificaceae</taxon>
        <taxon>Hydrogenivirga</taxon>
    </lineage>
</organism>
<dbReference type="RefSeq" id="WP_121011519.1">
    <property type="nucleotide sequence ID" value="NZ_RCCJ01000001.1"/>
</dbReference>
<accession>A0A497XPX0</accession>
<protein>
    <submittedName>
        <fullName evidence="2">Protein phosphatase</fullName>
    </submittedName>
</protein>
<keyword evidence="3" id="KW-1185">Reference proteome</keyword>
<gene>
    <name evidence="2" type="ORF">BCF55_1237</name>
</gene>
<dbReference type="InterPro" id="IPR001932">
    <property type="entry name" value="PPM-type_phosphatase-like_dom"/>
</dbReference>
<dbReference type="CDD" id="cd00143">
    <property type="entry name" value="PP2Cc"/>
    <property type="match status" value="1"/>
</dbReference>
<dbReference type="PROSITE" id="PS51746">
    <property type="entry name" value="PPM_2"/>
    <property type="match status" value="1"/>
</dbReference>
<dbReference type="Pfam" id="PF13672">
    <property type="entry name" value="PP2C_2"/>
    <property type="match status" value="1"/>
</dbReference>
<evidence type="ECO:0000259" key="1">
    <source>
        <dbReference type="PROSITE" id="PS51746"/>
    </source>
</evidence>
<dbReference type="Proteomes" id="UP000267841">
    <property type="component" value="Unassembled WGS sequence"/>
</dbReference>
<dbReference type="OrthoDB" id="9801841at2"/>
<dbReference type="AlphaFoldDB" id="A0A497XPX0"/>